<evidence type="ECO:0000256" key="2">
    <source>
        <dbReference type="ARBA" id="ARBA00022490"/>
    </source>
</evidence>
<keyword evidence="11" id="KW-1185">Reference proteome</keyword>
<dbReference type="SMART" id="SM00977">
    <property type="entry name" value="TilS_C"/>
    <property type="match status" value="1"/>
</dbReference>
<evidence type="ECO:0000256" key="6">
    <source>
        <dbReference type="ARBA" id="ARBA00022840"/>
    </source>
</evidence>
<evidence type="ECO:0000256" key="5">
    <source>
        <dbReference type="ARBA" id="ARBA00022741"/>
    </source>
</evidence>
<evidence type="ECO:0000256" key="8">
    <source>
        <dbReference type="HAMAP-Rule" id="MF_01161"/>
    </source>
</evidence>
<comment type="domain">
    <text evidence="8">The N-terminal region contains the highly conserved SGGXDS motif, predicted to be a P-loop motif involved in ATP binding.</text>
</comment>
<dbReference type="Proteomes" id="UP001207337">
    <property type="component" value="Unassembled WGS sequence"/>
</dbReference>
<evidence type="ECO:0000256" key="3">
    <source>
        <dbReference type="ARBA" id="ARBA00022598"/>
    </source>
</evidence>
<keyword evidence="4 8" id="KW-0819">tRNA processing</keyword>
<sequence length="456" mass="52848">MSKSELSPIEETVEQNVTTTFGKKKTPSFILGVSGGMDSMCLLYIFKKLGISTFVVHVNYKKRGRASEKDEQLVVDTARKWGIDCTTFEVEPKEGEGYNFQQWARNKRYEHFEEVLERKKADGIAVAHHRDDQIETILQKIFRGGGLASWSGMEVWDGRVFRPLLTVSREEIKTYVEKNAISYRTDESNLTSDFARNLLRNEWLTELSNFFPGWKKNVLRIRKQAGCFEYALQWIADKVTDENGIIRKQFQSLEEDLQKSLLLHLLKKEEEGIEVTNHSLSQIEKLETLQTGKTIQLTADYLLLRDREYYRLISGGPEEKKVIETLSRSRVASNYRYNKLLLTISECTFSEELFNDKTLFMDVDKISWPVTLRHWWHGDQFKPLGMQGHQSVADHLTNRKISAARKRDAFVIESFEETICAVIFPPIKKRIKIGTISEEVKCEVNTGKCLEIKYSQ</sequence>
<keyword evidence="3 8" id="KW-0436">Ligase</keyword>
<dbReference type="RefSeq" id="WP_265791781.1">
    <property type="nucleotide sequence ID" value="NZ_BAABRS010000006.1"/>
</dbReference>
<dbReference type="HAMAP" id="MF_01161">
    <property type="entry name" value="tRNA_Ile_lys_synt"/>
    <property type="match status" value="1"/>
</dbReference>
<dbReference type="GO" id="GO:0032267">
    <property type="term" value="F:tRNA(Ile)-lysidine synthase activity"/>
    <property type="evidence" value="ECO:0007669"/>
    <property type="project" value="UniProtKB-EC"/>
</dbReference>
<proteinExistence type="inferred from homology"/>
<comment type="similarity">
    <text evidence="8">Belongs to the tRNA(Ile)-lysidine synthase family.</text>
</comment>
<dbReference type="InterPro" id="IPR012795">
    <property type="entry name" value="tRNA_Ile_lys_synt_N"/>
</dbReference>
<dbReference type="CDD" id="cd01992">
    <property type="entry name" value="TilS_N"/>
    <property type="match status" value="1"/>
</dbReference>
<evidence type="ECO:0000256" key="4">
    <source>
        <dbReference type="ARBA" id="ARBA00022694"/>
    </source>
</evidence>
<keyword evidence="6 8" id="KW-0067">ATP-binding</keyword>
<keyword evidence="2 8" id="KW-0963">Cytoplasm</keyword>
<comment type="catalytic activity">
    <reaction evidence="7 8">
        <text>cytidine(34) in tRNA(Ile2) + L-lysine + ATP = lysidine(34) in tRNA(Ile2) + AMP + diphosphate + H(+)</text>
        <dbReference type="Rhea" id="RHEA:43744"/>
        <dbReference type="Rhea" id="RHEA-COMP:10625"/>
        <dbReference type="Rhea" id="RHEA-COMP:10670"/>
        <dbReference type="ChEBI" id="CHEBI:15378"/>
        <dbReference type="ChEBI" id="CHEBI:30616"/>
        <dbReference type="ChEBI" id="CHEBI:32551"/>
        <dbReference type="ChEBI" id="CHEBI:33019"/>
        <dbReference type="ChEBI" id="CHEBI:82748"/>
        <dbReference type="ChEBI" id="CHEBI:83665"/>
        <dbReference type="ChEBI" id="CHEBI:456215"/>
        <dbReference type="EC" id="6.3.4.19"/>
    </reaction>
</comment>
<dbReference type="InterPro" id="IPR012796">
    <property type="entry name" value="Lysidine-tRNA-synth_C"/>
</dbReference>
<dbReference type="InterPro" id="IPR011063">
    <property type="entry name" value="TilS/TtcA_N"/>
</dbReference>
<dbReference type="InterPro" id="IPR012094">
    <property type="entry name" value="tRNA_Ile_lys_synt"/>
</dbReference>
<dbReference type="EMBL" id="JAJNDC010000006">
    <property type="protein sequence ID" value="MCW9714470.1"/>
    <property type="molecule type" value="Genomic_DNA"/>
</dbReference>
<evidence type="ECO:0000256" key="1">
    <source>
        <dbReference type="ARBA" id="ARBA00004496"/>
    </source>
</evidence>
<feature type="domain" description="Lysidine-tRNA(Ile) synthetase C-terminal" evidence="9">
    <location>
        <begin position="370"/>
        <end position="433"/>
    </location>
</feature>
<dbReference type="SUPFAM" id="SSF52402">
    <property type="entry name" value="Adenine nucleotide alpha hydrolases-like"/>
    <property type="match status" value="1"/>
</dbReference>
<dbReference type="PANTHER" id="PTHR43033">
    <property type="entry name" value="TRNA(ILE)-LYSIDINE SYNTHASE-RELATED"/>
    <property type="match status" value="1"/>
</dbReference>
<accession>A0ABT3Q2X2</accession>
<dbReference type="SUPFAM" id="SSF56037">
    <property type="entry name" value="PheT/TilS domain"/>
    <property type="match status" value="1"/>
</dbReference>
<dbReference type="EC" id="6.3.4.19" evidence="8"/>
<evidence type="ECO:0000313" key="11">
    <source>
        <dbReference type="Proteomes" id="UP001207337"/>
    </source>
</evidence>
<comment type="caution">
    <text evidence="10">The sequence shown here is derived from an EMBL/GenBank/DDBJ whole genome shotgun (WGS) entry which is preliminary data.</text>
</comment>
<name>A0ABT3Q2X2_9BACT</name>
<comment type="subcellular location">
    <subcellularLocation>
        <location evidence="1 8">Cytoplasm</location>
    </subcellularLocation>
</comment>
<feature type="binding site" evidence="8">
    <location>
        <begin position="34"/>
        <end position="39"/>
    </location>
    <ligand>
        <name>ATP</name>
        <dbReference type="ChEBI" id="CHEBI:30616"/>
    </ligand>
</feature>
<comment type="function">
    <text evidence="8">Ligates lysine onto the cytidine present at position 34 of the AUA codon-specific tRNA(Ile) that contains the anticodon CAU, in an ATP-dependent manner. Cytidine is converted to lysidine, thus changing the amino acid specificity of the tRNA from methionine to isoleucine.</text>
</comment>
<dbReference type="NCBIfam" id="TIGR02432">
    <property type="entry name" value="lysidine_TilS_N"/>
    <property type="match status" value="1"/>
</dbReference>
<evidence type="ECO:0000259" key="9">
    <source>
        <dbReference type="SMART" id="SM00977"/>
    </source>
</evidence>
<dbReference type="Gene3D" id="3.40.50.620">
    <property type="entry name" value="HUPs"/>
    <property type="match status" value="1"/>
</dbReference>
<dbReference type="PANTHER" id="PTHR43033:SF1">
    <property type="entry name" value="TRNA(ILE)-LYSIDINE SYNTHASE-RELATED"/>
    <property type="match status" value="1"/>
</dbReference>
<evidence type="ECO:0000256" key="7">
    <source>
        <dbReference type="ARBA" id="ARBA00048539"/>
    </source>
</evidence>
<reference evidence="10 11" key="1">
    <citation type="submission" date="2021-11" db="EMBL/GenBank/DDBJ databases">
        <title>Aliifidinibius sp. nov., a new bacterium isolated from saline soil.</title>
        <authorList>
            <person name="Galisteo C."/>
            <person name="De La Haba R."/>
            <person name="Sanchez-Porro C."/>
            <person name="Ventosa A."/>
        </authorList>
    </citation>
    <scope>NUCLEOTIDE SEQUENCE [LARGE SCALE GENOMIC DNA]</scope>
    <source>
        <strain evidence="10 11">KACC 190600</strain>
    </source>
</reference>
<dbReference type="Pfam" id="PF01171">
    <property type="entry name" value="ATP_bind_3"/>
    <property type="match status" value="1"/>
</dbReference>
<evidence type="ECO:0000313" key="10">
    <source>
        <dbReference type="EMBL" id="MCW9714470.1"/>
    </source>
</evidence>
<protein>
    <recommendedName>
        <fullName evidence="8">tRNA(Ile)-lysidine synthase</fullName>
        <ecNumber evidence="8">6.3.4.19</ecNumber>
    </recommendedName>
    <alternativeName>
        <fullName evidence="8">tRNA(Ile)-2-lysyl-cytidine synthase</fullName>
    </alternativeName>
    <alternativeName>
        <fullName evidence="8">tRNA(Ile)-lysidine synthetase</fullName>
    </alternativeName>
</protein>
<keyword evidence="5 8" id="KW-0547">Nucleotide-binding</keyword>
<organism evidence="10 11">
    <name type="scientific">Fodinibius salicampi</name>
    <dbReference type="NCBI Taxonomy" id="1920655"/>
    <lineage>
        <taxon>Bacteria</taxon>
        <taxon>Pseudomonadati</taxon>
        <taxon>Balneolota</taxon>
        <taxon>Balneolia</taxon>
        <taxon>Balneolales</taxon>
        <taxon>Balneolaceae</taxon>
        <taxon>Fodinibius</taxon>
    </lineage>
</organism>
<gene>
    <name evidence="8 10" type="primary">tilS</name>
    <name evidence="10" type="ORF">LQ318_16310</name>
</gene>
<dbReference type="InterPro" id="IPR014729">
    <property type="entry name" value="Rossmann-like_a/b/a_fold"/>
</dbReference>